<dbReference type="RefSeq" id="WP_215922105.1">
    <property type="nucleotide sequence ID" value="NZ_JAHKNI010000012.1"/>
</dbReference>
<sequence length="58" mass="6573">MTFNTFTRRNSMMAALGESARRVRARYNLTPEERHNLRAAQTPLAVVTASLGGHSYHR</sequence>
<dbReference type="Proteomes" id="UP000733379">
    <property type="component" value="Unassembled WGS sequence"/>
</dbReference>
<evidence type="ECO:0000313" key="2">
    <source>
        <dbReference type="Proteomes" id="UP000733379"/>
    </source>
</evidence>
<comment type="caution">
    <text evidence="1">The sequence shown here is derived from an EMBL/GenBank/DDBJ whole genome shotgun (WGS) entry which is preliminary data.</text>
</comment>
<protein>
    <submittedName>
        <fullName evidence="1">Uncharacterized protein</fullName>
    </submittedName>
</protein>
<keyword evidence="2" id="KW-1185">Reference proteome</keyword>
<dbReference type="EMBL" id="JAHKNI010000012">
    <property type="protein sequence ID" value="MBU3065812.1"/>
    <property type="molecule type" value="Genomic_DNA"/>
</dbReference>
<proteinExistence type="predicted"/>
<organism evidence="1 2">
    <name type="scientific">Nocardia albiluteola</name>
    <dbReference type="NCBI Taxonomy" id="2842303"/>
    <lineage>
        <taxon>Bacteria</taxon>
        <taxon>Bacillati</taxon>
        <taxon>Actinomycetota</taxon>
        <taxon>Actinomycetes</taxon>
        <taxon>Mycobacteriales</taxon>
        <taxon>Nocardiaceae</taxon>
        <taxon>Nocardia</taxon>
    </lineage>
</organism>
<gene>
    <name evidence="1" type="ORF">KO481_30340</name>
</gene>
<reference evidence="1 2" key="1">
    <citation type="submission" date="2021-06" db="EMBL/GenBank/DDBJ databases">
        <title>Actinomycetes sequencing.</title>
        <authorList>
            <person name="Shan Q."/>
        </authorList>
    </citation>
    <scope>NUCLEOTIDE SEQUENCE [LARGE SCALE GENOMIC DNA]</scope>
    <source>
        <strain evidence="1 2">NEAU-G5</strain>
    </source>
</reference>
<accession>A0ABS6B675</accession>
<evidence type="ECO:0000313" key="1">
    <source>
        <dbReference type="EMBL" id="MBU3065812.1"/>
    </source>
</evidence>
<name>A0ABS6B675_9NOCA</name>